<feature type="transmembrane region" description="Helical" evidence="1">
    <location>
        <begin position="124"/>
        <end position="143"/>
    </location>
</feature>
<dbReference type="InterPro" id="IPR052901">
    <property type="entry name" value="Bact_TGase-like"/>
</dbReference>
<sequence length="867" mass="99759">MFIERAHSWKKLGVQCILLALPTIFFAFVVLLKLNANYVILQNQWIYQGVYFSLGILLSLIFYSWRFRFISTALMLALFYYIGYQILKQIAVGEFDMFFFSVQYLIFIFIFSIGWLVGFGFSRWRFFTVIWVLFLLAIEIIIISKITTVTAGAIALGFIPVLLYTFYIIYASELIRNLNEHQSSFRWYLTKRVCGFFGVVILIFAVIFYVFRKDFTAIETAWKKVESHYNNEKSNSQRMTKVNRDGTISNTGKMPLSGSLSKTKQLVFVAHLNNFFADGTTQNPLYFTADYYTKFDSVTQTFATDTTRPFNDLFSPDPSQISLFFTKSDSNAIKNSLATLNRKVVETDVYKVALSPKDYLAPSTAFSIQPISVPYEYASQYSSAYHAKMWVSSLNSAYFVYNPAGNTMLEDFQKTRYDILRQDSGYNGVDSAFLAYYTQMPQGKSYQRIIDLADTITSGDSTTIDKMLAIRDYFLSKDEFGQPLFQYTDNPGEPGLPGANKLDYFLFTNRRGYCAYYAGATLFMLRALHIPSRIATGFLTVDRSSKNPGWYWFYEDQAHAWVQVFFKGYGWIDFDTTIPDVNTQQAPQPDGTPPLGSQKVAFVGDGTILKVDTLKKQILLSVEKILYKDRSFTTAQNPDMRLSVAFAKVFADTGAINLTDLEQGMHITAASYDEKLSHLDFQKAADTAVNILSRLPQPVSIDEIKIIKEAKVVTPNKNSVRSYLHGFDWLTILISLAVIALVIMIIIILLPWLIWRFFNFRARKNLHFKQRAILYLLNQMGYPRDFHSPEDFAQQIDRQFGTHLSLFTKVYQKEKYSHTPPGRQEITEAAATYKPFVQAVKAHIPWKRRVVLFLNFYHPLHFFIKNH</sequence>
<accession>A0A1H3Y3W1</accession>
<dbReference type="SMART" id="SM00460">
    <property type="entry name" value="TGc"/>
    <property type="match status" value="1"/>
</dbReference>
<keyword evidence="1" id="KW-0812">Transmembrane</keyword>
<feature type="transmembrane region" description="Helical" evidence="1">
    <location>
        <begin position="98"/>
        <end position="117"/>
    </location>
</feature>
<name>A0A1H3Y3W1_9BACT</name>
<dbReference type="Gene3D" id="3.10.620.30">
    <property type="match status" value="1"/>
</dbReference>
<dbReference type="Proteomes" id="UP000199041">
    <property type="component" value="Unassembled WGS sequence"/>
</dbReference>
<feature type="transmembrane region" description="Helical" evidence="1">
    <location>
        <begin position="193"/>
        <end position="211"/>
    </location>
</feature>
<dbReference type="Pfam" id="PF01841">
    <property type="entry name" value="Transglut_core"/>
    <property type="match status" value="1"/>
</dbReference>
<evidence type="ECO:0000313" key="3">
    <source>
        <dbReference type="EMBL" id="SEA06253.1"/>
    </source>
</evidence>
<feature type="transmembrane region" description="Helical" evidence="1">
    <location>
        <begin position="69"/>
        <end position="86"/>
    </location>
</feature>
<dbReference type="RefSeq" id="WP_091396146.1">
    <property type="nucleotide sequence ID" value="NZ_FNQY01000007.1"/>
</dbReference>
<dbReference type="EMBL" id="FNQY01000007">
    <property type="protein sequence ID" value="SEA06253.1"/>
    <property type="molecule type" value="Genomic_DNA"/>
</dbReference>
<feature type="transmembrane region" description="Helical" evidence="1">
    <location>
        <begin position="149"/>
        <end position="172"/>
    </location>
</feature>
<evidence type="ECO:0000313" key="4">
    <source>
        <dbReference type="Proteomes" id="UP000199041"/>
    </source>
</evidence>
<dbReference type="InterPro" id="IPR002931">
    <property type="entry name" value="Transglutaminase-like"/>
</dbReference>
<feature type="transmembrane region" description="Helical" evidence="1">
    <location>
        <begin position="44"/>
        <end position="62"/>
    </location>
</feature>
<keyword evidence="1" id="KW-0472">Membrane</keyword>
<gene>
    <name evidence="3" type="ORF">SAMN05192529_10787</name>
</gene>
<dbReference type="AlphaFoldDB" id="A0A1H3Y3W1"/>
<organism evidence="3 4">
    <name type="scientific">Arachidicoccus rhizosphaerae</name>
    <dbReference type="NCBI Taxonomy" id="551991"/>
    <lineage>
        <taxon>Bacteria</taxon>
        <taxon>Pseudomonadati</taxon>
        <taxon>Bacteroidota</taxon>
        <taxon>Chitinophagia</taxon>
        <taxon>Chitinophagales</taxon>
        <taxon>Chitinophagaceae</taxon>
        <taxon>Arachidicoccus</taxon>
    </lineage>
</organism>
<protein>
    <submittedName>
        <fullName evidence="3">Transglutaminase-like superfamily protein</fullName>
    </submittedName>
</protein>
<dbReference type="PANTHER" id="PTHR42736:SF1">
    <property type="entry name" value="PROTEIN-GLUTAMINE GAMMA-GLUTAMYLTRANSFERASE"/>
    <property type="match status" value="1"/>
</dbReference>
<dbReference type="PANTHER" id="PTHR42736">
    <property type="entry name" value="PROTEIN-GLUTAMINE GAMMA-GLUTAMYLTRANSFERASE"/>
    <property type="match status" value="1"/>
</dbReference>
<keyword evidence="1" id="KW-1133">Transmembrane helix</keyword>
<dbReference type="OrthoDB" id="9804872at2"/>
<feature type="domain" description="Transglutaminase-like" evidence="2">
    <location>
        <begin position="506"/>
        <end position="578"/>
    </location>
</feature>
<reference evidence="3 4" key="1">
    <citation type="submission" date="2016-10" db="EMBL/GenBank/DDBJ databases">
        <authorList>
            <person name="de Groot N.N."/>
        </authorList>
    </citation>
    <scope>NUCLEOTIDE SEQUENCE [LARGE SCALE GENOMIC DNA]</scope>
    <source>
        <strain evidence="3 4">Vu-144</strain>
    </source>
</reference>
<proteinExistence type="predicted"/>
<dbReference type="InterPro" id="IPR038765">
    <property type="entry name" value="Papain-like_cys_pep_sf"/>
</dbReference>
<feature type="transmembrane region" description="Helical" evidence="1">
    <location>
        <begin position="729"/>
        <end position="755"/>
    </location>
</feature>
<evidence type="ECO:0000256" key="1">
    <source>
        <dbReference type="SAM" id="Phobius"/>
    </source>
</evidence>
<dbReference type="STRING" id="551991.SAMN05192529_10787"/>
<evidence type="ECO:0000259" key="2">
    <source>
        <dbReference type="SMART" id="SM00460"/>
    </source>
</evidence>
<feature type="transmembrane region" description="Helical" evidence="1">
    <location>
        <begin position="12"/>
        <end position="32"/>
    </location>
</feature>
<dbReference type="SUPFAM" id="SSF54001">
    <property type="entry name" value="Cysteine proteinases"/>
    <property type="match status" value="1"/>
</dbReference>
<keyword evidence="4" id="KW-1185">Reference proteome</keyword>